<name>A0A6P8L5X9_BOMIM</name>
<proteinExistence type="predicted"/>
<gene>
    <name evidence="3" type="primary">LOC100747346</name>
</gene>
<evidence type="ECO:0000256" key="1">
    <source>
        <dbReference type="SAM" id="SignalP"/>
    </source>
</evidence>
<evidence type="ECO:0000313" key="2">
    <source>
        <dbReference type="Proteomes" id="UP000515180"/>
    </source>
</evidence>
<organism evidence="2 3">
    <name type="scientific">Bombus impatiens</name>
    <name type="common">Bumblebee</name>
    <dbReference type="NCBI Taxonomy" id="132113"/>
    <lineage>
        <taxon>Eukaryota</taxon>
        <taxon>Metazoa</taxon>
        <taxon>Ecdysozoa</taxon>
        <taxon>Arthropoda</taxon>
        <taxon>Hexapoda</taxon>
        <taxon>Insecta</taxon>
        <taxon>Pterygota</taxon>
        <taxon>Neoptera</taxon>
        <taxon>Endopterygota</taxon>
        <taxon>Hymenoptera</taxon>
        <taxon>Apocrita</taxon>
        <taxon>Aculeata</taxon>
        <taxon>Apoidea</taxon>
        <taxon>Anthophila</taxon>
        <taxon>Apidae</taxon>
        <taxon>Bombus</taxon>
        <taxon>Pyrobombus</taxon>
    </lineage>
</organism>
<dbReference type="RefSeq" id="XP_033179465.1">
    <property type="nucleotide sequence ID" value="XM_033323574.1"/>
</dbReference>
<dbReference type="Proteomes" id="UP000515180">
    <property type="component" value="Unplaced"/>
</dbReference>
<feature type="chain" id="PRO_5027710484" evidence="1">
    <location>
        <begin position="27"/>
        <end position="111"/>
    </location>
</feature>
<evidence type="ECO:0000313" key="3">
    <source>
        <dbReference type="RefSeq" id="XP_033179465.1"/>
    </source>
</evidence>
<protein>
    <submittedName>
        <fullName evidence="3">Uncharacterized protein LOC100747346 isoform X2</fullName>
    </submittedName>
</protein>
<sequence>MRNNEGSVLYLLLVLILCAEVCMTNARHLIKKRNYSDQSVRGYLAESEKIQRWHVINANEIYEISNKWNTPSGLVGGMRSAKKNFTANSAAVVQDGPIVVLLADITTLIAV</sequence>
<feature type="signal peptide" evidence="1">
    <location>
        <begin position="1"/>
        <end position="26"/>
    </location>
</feature>
<keyword evidence="1" id="KW-0732">Signal</keyword>
<dbReference type="AlphaFoldDB" id="A0A6P8L5X9"/>
<keyword evidence="2" id="KW-1185">Reference proteome</keyword>
<accession>A0A6P8L5X9</accession>
<dbReference type="GeneID" id="100747346"/>
<reference evidence="3" key="1">
    <citation type="submission" date="2025-08" db="UniProtKB">
        <authorList>
            <consortium name="RefSeq"/>
        </authorList>
    </citation>
    <scope>IDENTIFICATION</scope>
</reference>